<protein>
    <submittedName>
        <fullName evidence="3">Polysaccharide deacetylase family protein</fullName>
    </submittedName>
</protein>
<dbReference type="InterPro" id="IPR002509">
    <property type="entry name" value="NODB_dom"/>
</dbReference>
<dbReference type="AlphaFoldDB" id="A0A857DJW1"/>
<dbReference type="Pfam" id="PF22790">
    <property type="entry name" value="YkoP"/>
    <property type="match status" value="1"/>
</dbReference>
<dbReference type="PROSITE" id="PS51677">
    <property type="entry name" value="NODB"/>
    <property type="match status" value="1"/>
</dbReference>
<dbReference type="InterPro" id="IPR054467">
    <property type="entry name" value="YkoP-like_dom"/>
</dbReference>
<feature type="domain" description="NodB homology" evidence="2">
    <location>
        <begin position="41"/>
        <end position="226"/>
    </location>
</feature>
<dbReference type="GO" id="GO:0016810">
    <property type="term" value="F:hydrolase activity, acting on carbon-nitrogen (but not peptide) bonds"/>
    <property type="evidence" value="ECO:0007669"/>
    <property type="project" value="InterPro"/>
</dbReference>
<sequence>MPTTLLYTFIVAISVFAVYTLIPELFVHFFGIGSWKRHYSPGVTLTFDDGPDPRYTPRFLTVLAEQNVRACFFLVAEKAEKQPELVKSILDHGHTVGSHGYRHRHAWLMPPLKTWDLWNKAMEEMRRLTGQEPVYVRAPWGGVNLSFLLWCHFKGKKLISWSADGRDWRIERTPNHIMQRITGRTKEGTIVLLHDSGGDEGAPENTLAALKPLIMKIQKELKLPLVPLQLPGWSLPKRIGFRVWEKWEHFYGQRKQITRIDEHNIFRLGLTRYHGPELFNENGELIASAGDMIGEIHLDNTRFQSFGANIQKIGYNALKQARLSLPALASYISLNPGYKDIKVFLGVTLINRGVKGLGFNVTEFTNGNAGFIGFMQKIVYRVYNPSAKKDTEKLGTKPKVVWISKDALLEKYLTKKSSTQG</sequence>
<dbReference type="GO" id="GO:0005975">
    <property type="term" value="P:carbohydrate metabolic process"/>
    <property type="evidence" value="ECO:0007669"/>
    <property type="project" value="InterPro"/>
</dbReference>
<evidence type="ECO:0000313" key="4">
    <source>
        <dbReference type="Proteomes" id="UP000430508"/>
    </source>
</evidence>
<accession>A0A857DJW1</accession>
<dbReference type="Pfam" id="PF01522">
    <property type="entry name" value="Polysacc_deac_1"/>
    <property type="match status" value="1"/>
</dbReference>
<dbReference type="Proteomes" id="UP000430508">
    <property type="component" value="Chromosome"/>
</dbReference>
<organism evidence="3 4">
    <name type="scientific">Dehalobacter restrictus</name>
    <dbReference type="NCBI Taxonomy" id="55583"/>
    <lineage>
        <taxon>Bacteria</taxon>
        <taxon>Bacillati</taxon>
        <taxon>Bacillota</taxon>
        <taxon>Clostridia</taxon>
        <taxon>Eubacteriales</taxon>
        <taxon>Desulfitobacteriaceae</taxon>
        <taxon>Dehalobacter</taxon>
    </lineage>
</organism>
<keyword evidence="1" id="KW-0812">Transmembrane</keyword>
<evidence type="ECO:0000313" key="3">
    <source>
        <dbReference type="EMBL" id="QHA00446.1"/>
    </source>
</evidence>
<dbReference type="EMBL" id="CP046996">
    <property type="protein sequence ID" value="QHA00446.1"/>
    <property type="molecule type" value="Genomic_DNA"/>
</dbReference>
<dbReference type="PANTHER" id="PTHR10587">
    <property type="entry name" value="GLYCOSYL TRANSFERASE-RELATED"/>
    <property type="match status" value="1"/>
</dbReference>
<reference evidence="3 4" key="1">
    <citation type="submission" date="2019-12" db="EMBL/GenBank/DDBJ databases">
        <title>Sequence classification of anaerobic respiratory reductive dehalogenases: First we see many, then we see few.</title>
        <authorList>
            <person name="Molenda O."/>
            <person name="Puentes Jacome L.A."/>
            <person name="Cao X."/>
            <person name="Nesbo C.L."/>
            <person name="Tang S."/>
            <person name="Morson N."/>
            <person name="Patron J."/>
            <person name="Lomheim L."/>
            <person name="Wishart D.S."/>
            <person name="Edwards E.A."/>
        </authorList>
    </citation>
    <scope>NUCLEOTIDE SEQUENCE [LARGE SCALE GENOMIC DNA]</scope>
    <source>
        <strain evidence="3 4">12DCA</strain>
    </source>
</reference>
<dbReference type="SUPFAM" id="SSF88713">
    <property type="entry name" value="Glycoside hydrolase/deacetylase"/>
    <property type="match status" value="1"/>
</dbReference>
<proteinExistence type="predicted"/>
<gene>
    <name evidence="3" type="ORF">GQ588_07290</name>
</gene>
<dbReference type="PANTHER" id="PTHR10587:SF137">
    <property type="entry name" value="4-DEOXY-4-FORMAMIDO-L-ARABINOSE-PHOSPHOUNDECAPRENOL DEFORMYLASE ARND-RELATED"/>
    <property type="match status" value="1"/>
</dbReference>
<name>A0A857DJW1_9FIRM</name>
<evidence type="ECO:0000256" key="1">
    <source>
        <dbReference type="SAM" id="Phobius"/>
    </source>
</evidence>
<feature type="transmembrane region" description="Helical" evidence="1">
    <location>
        <begin position="6"/>
        <end position="30"/>
    </location>
</feature>
<dbReference type="RefSeq" id="WP_068883366.1">
    <property type="nucleotide sequence ID" value="NZ_CP046996.1"/>
</dbReference>
<dbReference type="CDD" id="cd10959">
    <property type="entry name" value="CE4_NodB_like_3"/>
    <property type="match status" value="1"/>
</dbReference>
<keyword evidence="1" id="KW-0472">Membrane</keyword>
<dbReference type="InterPro" id="IPR011330">
    <property type="entry name" value="Glyco_hydro/deAcase_b/a-brl"/>
</dbReference>
<keyword evidence="1" id="KW-1133">Transmembrane helix</keyword>
<dbReference type="InterPro" id="IPR050248">
    <property type="entry name" value="Polysacc_deacetylase_ArnD"/>
</dbReference>
<dbReference type="Gene3D" id="3.20.20.370">
    <property type="entry name" value="Glycoside hydrolase/deacetylase"/>
    <property type="match status" value="1"/>
</dbReference>
<evidence type="ECO:0000259" key="2">
    <source>
        <dbReference type="PROSITE" id="PS51677"/>
    </source>
</evidence>